<dbReference type="NCBIfam" id="NF047777">
    <property type="entry name" value="LIC_11502_fam"/>
    <property type="match status" value="1"/>
</dbReference>
<evidence type="ECO:0000313" key="2">
    <source>
        <dbReference type="Proteomes" id="UP000297891"/>
    </source>
</evidence>
<dbReference type="EMBL" id="RQFP01000001">
    <property type="protein sequence ID" value="TGK95503.1"/>
    <property type="molecule type" value="Genomic_DNA"/>
</dbReference>
<comment type="caution">
    <text evidence="1">The sequence shown here is derived from an EMBL/GenBank/DDBJ whole genome shotgun (WGS) entry which is preliminary data.</text>
</comment>
<proteinExistence type="predicted"/>
<sequence length="128" mass="14854">MGEMGNEVYLTEIQGKLPSHLYVHVPKLISLFPQIEALVAVPKGIPDLLRKGIYFALLQSVVRLLDRNTDPLLPEILPEYGELIRSVSETYSILHPETESNWLEECIQYGDKSAYHWEWKHFDSRELF</sequence>
<protein>
    <submittedName>
        <fullName evidence="1">Uncharacterized protein</fullName>
    </submittedName>
</protein>
<dbReference type="AlphaFoldDB" id="A0A2M9XZB7"/>
<accession>A0A2M9XZB7</accession>
<name>A0A2M9XZB7_9LEPT</name>
<dbReference type="Proteomes" id="UP000297891">
    <property type="component" value="Unassembled WGS sequence"/>
</dbReference>
<organism evidence="1 2">
    <name type="scientific">Leptospira brenneri</name>
    <dbReference type="NCBI Taxonomy" id="2023182"/>
    <lineage>
        <taxon>Bacteria</taxon>
        <taxon>Pseudomonadati</taxon>
        <taxon>Spirochaetota</taxon>
        <taxon>Spirochaetia</taxon>
        <taxon>Leptospirales</taxon>
        <taxon>Leptospiraceae</taxon>
        <taxon>Leptospira</taxon>
    </lineage>
</organism>
<dbReference type="RefSeq" id="WP_100791716.1">
    <property type="nucleotide sequence ID" value="NZ_NPDQ01000007.1"/>
</dbReference>
<keyword evidence="2" id="KW-1185">Reference proteome</keyword>
<gene>
    <name evidence="1" type="ORF">EHQ30_02365</name>
</gene>
<evidence type="ECO:0000313" key="1">
    <source>
        <dbReference type="EMBL" id="TGK95503.1"/>
    </source>
</evidence>
<dbReference type="OrthoDB" id="328773at2"/>
<reference evidence="1" key="1">
    <citation type="journal article" date="2019" name="PLoS Negl. Trop. Dis.">
        <title>Revisiting the worldwide diversity of Leptospira species in the environment.</title>
        <authorList>
            <person name="Vincent A.T."/>
            <person name="Schiettekatte O."/>
            <person name="Bourhy P."/>
            <person name="Veyrier F.J."/>
            <person name="Picardeau M."/>
        </authorList>
    </citation>
    <scope>NUCLEOTIDE SEQUENCE [LARGE SCALE GENOMIC DNA]</scope>
    <source>
        <strain evidence="1">201800277</strain>
    </source>
</reference>